<dbReference type="OrthoDB" id="9800507at2"/>
<feature type="site" description="Stabilizes the basic form of H active site to accept a proton" evidence="8">
    <location>
        <position position="91"/>
    </location>
</feature>
<dbReference type="Gene3D" id="3.40.50.1470">
    <property type="entry name" value="Peptidyl-tRNA hydrolase"/>
    <property type="match status" value="1"/>
</dbReference>
<evidence type="ECO:0000256" key="6">
    <source>
        <dbReference type="ARBA" id="ARBA00048707"/>
    </source>
</evidence>
<feature type="site" description="Discriminates between blocked and unblocked aminoacyl-tRNA" evidence="8">
    <location>
        <position position="9"/>
    </location>
</feature>
<dbReference type="GO" id="GO:0072344">
    <property type="term" value="P:rescue of stalled ribosome"/>
    <property type="evidence" value="ECO:0007669"/>
    <property type="project" value="UniProtKB-UniRule"/>
</dbReference>
<comment type="similarity">
    <text evidence="5 8 10">Belongs to the PTH family.</text>
</comment>
<dbReference type="GO" id="GO:0005737">
    <property type="term" value="C:cytoplasm"/>
    <property type="evidence" value="ECO:0007669"/>
    <property type="project" value="UniProtKB-SubCell"/>
</dbReference>
<evidence type="ECO:0000256" key="3">
    <source>
        <dbReference type="ARBA" id="ARBA00022801"/>
    </source>
</evidence>
<organism evidence="11 12">
    <name type="scientific">Vagococcus entomophilus</name>
    <dbReference type="NCBI Taxonomy" id="1160095"/>
    <lineage>
        <taxon>Bacteria</taxon>
        <taxon>Bacillati</taxon>
        <taxon>Bacillota</taxon>
        <taxon>Bacilli</taxon>
        <taxon>Lactobacillales</taxon>
        <taxon>Enterococcaceae</taxon>
        <taxon>Vagococcus</taxon>
    </lineage>
</organism>
<comment type="function">
    <text evidence="8">Catalyzes the release of premature peptidyl moieties from peptidyl-tRNA molecules trapped in stalled 50S ribosomal subunits, and thus maintains levels of free tRNAs and 50S ribosomes.</text>
</comment>
<evidence type="ECO:0000256" key="2">
    <source>
        <dbReference type="ARBA" id="ARBA00022555"/>
    </source>
</evidence>
<dbReference type="PANTHER" id="PTHR17224">
    <property type="entry name" value="PEPTIDYL-TRNA HYDROLASE"/>
    <property type="match status" value="1"/>
</dbReference>
<comment type="function">
    <text evidence="8">Hydrolyzes ribosome-free peptidyl-tRNAs (with 1 or more amino acids incorporated), which drop off the ribosome during protein synthesis, or as a result of ribosome stalling.</text>
</comment>
<dbReference type="EC" id="3.1.1.29" evidence="1 8"/>
<keyword evidence="8" id="KW-0963">Cytoplasm</keyword>
<dbReference type="FunFam" id="3.40.50.1470:FF:000001">
    <property type="entry name" value="Peptidyl-tRNA hydrolase"/>
    <property type="match status" value="1"/>
</dbReference>
<evidence type="ECO:0000256" key="10">
    <source>
        <dbReference type="RuleBase" id="RU004320"/>
    </source>
</evidence>
<feature type="active site" description="Proton acceptor" evidence="8">
    <location>
        <position position="19"/>
    </location>
</feature>
<dbReference type="Proteomes" id="UP000288669">
    <property type="component" value="Unassembled WGS sequence"/>
</dbReference>
<dbReference type="InterPro" id="IPR018171">
    <property type="entry name" value="Pept_tRNA_hydro_CS"/>
</dbReference>
<evidence type="ECO:0000256" key="1">
    <source>
        <dbReference type="ARBA" id="ARBA00013260"/>
    </source>
</evidence>
<keyword evidence="4 8" id="KW-0694">RNA-binding</keyword>
<dbReference type="PROSITE" id="PS01195">
    <property type="entry name" value="PEPT_TRNA_HYDROL_1"/>
    <property type="match status" value="1"/>
</dbReference>
<evidence type="ECO:0000256" key="4">
    <source>
        <dbReference type="ARBA" id="ARBA00022884"/>
    </source>
</evidence>
<dbReference type="Pfam" id="PF01195">
    <property type="entry name" value="Pept_tRNA_hydro"/>
    <property type="match status" value="1"/>
</dbReference>
<dbReference type="GO" id="GO:0006515">
    <property type="term" value="P:protein quality control for misfolded or incompletely synthesized proteins"/>
    <property type="evidence" value="ECO:0007669"/>
    <property type="project" value="UniProtKB-UniRule"/>
</dbReference>
<evidence type="ECO:0000256" key="7">
    <source>
        <dbReference type="ARBA" id="ARBA00050038"/>
    </source>
</evidence>
<keyword evidence="2 8" id="KW-0820">tRNA-binding</keyword>
<dbReference type="InterPro" id="IPR001328">
    <property type="entry name" value="Pept_tRNA_hydro"/>
</dbReference>
<dbReference type="PANTHER" id="PTHR17224:SF1">
    <property type="entry name" value="PEPTIDYL-TRNA HYDROLASE"/>
    <property type="match status" value="1"/>
</dbReference>
<evidence type="ECO:0000313" key="12">
    <source>
        <dbReference type="Proteomes" id="UP000288669"/>
    </source>
</evidence>
<feature type="binding site" evidence="8">
    <location>
        <position position="14"/>
    </location>
    <ligand>
        <name>tRNA</name>
        <dbReference type="ChEBI" id="CHEBI:17843"/>
    </ligand>
</feature>
<dbReference type="SUPFAM" id="SSF53178">
    <property type="entry name" value="Peptidyl-tRNA hydrolase-like"/>
    <property type="match status" value="1"/>
</dbReference>
<evidence type="ECO:0000256" key="8">
    <source>
        <dbReference type="HAMAP-Rule" id="MF_00083"/>
    </source>
</evidence>
<dbReference type="AlphaFoldDB" id="A0A430AEY8"/>
<name>A0A430AEY8_9ENTE</name>
<dbReference type="GO" id="GO:0004045">
    <property type="term" value="F:peptidyl-tRNA hydrolase activity"/>
    <property type="evidence" value="ECO:0007669"/>
    <property type="project" value="UniProtKB-UniRule"/>
</dbReference>
<dbReference type="InterPro" id="IPR036416">
    <property type="entry name" value="Pept_tRNA_hydro_sf"/>
</dbReference>
<comment type="subunit">
    <text evidence="8">Monomer.</text>
</comment>
<dbReference type="CDD" id="cd00462">
    <property type="entry name" value="PTH"/>
    <property type="match status" value="1"/>
</dbReference>
<dbReference type="GO" id="GO:0000049">
    <property type="term" value="F:tRNA binding"/>
    <property type="evidence" value="ECO:0007669"/>
    <property type="project" value="UniProtKB-UniRule"/>
</dbReference>
<accession>A0A430AEY8</accession>
<proteinExistence type="inferred from homology"/>
<comment type="subcellular location">
    <subcellularLocation>
        <location evidence="8">Cytoplasm</location>
    </subcellularLocation>
</comment>
<keyword evidence="3 8" id="KW-0378">Hydrolase</keyword>
<dbReference type="NCBIfam" id="TIGR00447">
    <property type="entry name" value="pth"/>
    <property type="match status" value="1"/>
</dbReference>
<dbReference type="RefSeq" id="WP_126826438.1">
    <property type="nucleotide sequence ID" value="NZ_JBHLWU010000003.1"/>
</dbReference>
<evidence type="ECO:0000313" key="11">
    <source>
        <dbReference type="EMBL" id="RSU06141.1"/>
    </source>
</evidence>
<feature type="binding site" evidence="8">
    <location>
        <position position="66"/>
    </location>
    <ligand>
        <name>tRNA</name>
        <dbReference type="ChEBI" id="CHEBI:17843"/>
    </ligand>
</feature>
<comment type="catalytic activity">
    <reaction evidence="6 8 9">
        <text>an N-acyl-L-alpha-aminoacyl-tRNA + H2O = an N-acyl-L-amino acid + a tRNA + H(+)</text>
        <dbReference type="Rhea" id="RHEA:54448"/>
        <dbReference type="Rhea" id="RHEA-COMP:10123"/>
        <dbReference type="Rhea" id="RHEA-COMP:13883"/>
        <dbReference type="ChEBI" id="CHEBI:15377"/>
        <dbReference type="ChEBI" id="CHEBI:15378"/>
        <dbReference type="ChEBI" id="CHEBI:59874"/>
        <dbReference type="ChEBI" id="CHEBI:78442"/>
        <dbReference type="ChEBI" id="CHEBI:138191"/>
        <dbReference type="EC" id="3.1.1.29"/>
    </reaction>
</comment>
<dbReference type="PROSITE" id="PS01196">
    <property type="entry name" value="PEPT_TRNA_HYDROL_2"/>
    <property type="match status" value="1"/>
</dbReference>
<protein>
    <recommendedName>
        <fullName evidence="7 8">Peptidyl-tRNA hydrolase</fullName>
        <shortName evidence="8">Pth</shortName>
        <ecNumber evidence="1 8">3.1.1.29</ecNumber>
    </recommendedName>
</protein>
<dbReference type="HAMAP" id="MF_00083">
    <property type="entry name" value="Pept_tRNA_hydro_bact"/>
    <property type="match status" value="1"/>
</dbReference>
<feature type="binding site" evidence="8">
    <location>
        <position position="64"/>
    </location>
    <ligand>
        <name>tRNA</name>
        <dbReference type="ChEBI" id="CHEBI:17843"/>
    </ligand>
</feature>
<feature type="binding site" evidence="8">
    <location>
        <position position="112"/>
    </location>
    <ligand>
        <name>tRNA</name>
        <dbReference type="ChEBI" id="CHEBI:17843"/>
    </ligand>
</feature>
<evidence type="ECO:0000256" key="5">
    <source>
        <dbReference type="ARBA" id="ARBA00038063"/>
    </source>
</evidence>
<comment type="caution">
    <text evidence="11">The sequence shown here is derived from an EMBL/GenBank/DDBJ whole genome shotgun (WGS) entry which is preliminary data.</text>
</comment>
<reference evidence="11 12" key="1">
    <citation type="submission" date="2017-05" db="EMBL/GenBank/DDBJ databases">
        <title>Vagococcus spp. assemblies.</title>
        <authorList>
            <person name="Gulvik C.A."/>
        </authorList>
    </citation>
    <scope>NUCLEOTIDE SEQUENCE [LARGE SCALE GENOMIC DNA]</scope>
    <source>
        <strain evidence="11 12">DSM 24756</strain>
    </source>
</reference>
<sequence length="190" mass="21155">MKLIVGLGNPGTKYQATKHNIGFMTVDEICAQQGCAFNKEQNEAVIAEFFIGTEKTLLVKPQTFMNDSGRSIRPLMDYYHIDLEDLLVIYDDMDLEVGAIRLRAKGSAGGHNGIKSLIAHLGTQEFNRLRIGIDRPRVNQTVVTHVLSTFPRSEHELVLGSIKKAADAALFWAQGNTFENTMNQYNRKGG</sequence>
<dbReference type="EMBL" id="NGJZ01000004">
    <property type="protein sequence ID" value="RSU06141.1"/>
    <property type="molecule type" value="Genomic_DNA"/>
</dbReference>
<keyword evidence="12" id="KW-1185">Reference proteome</keyword>
<evidence type="ECO:0000256" key="9">
    <source>
        <dbReference type="RuleBase" id="RU000673"/>
    </source>
</evidence>
<gene>
    <name evidence="8" type="primary">pth</name>
    <name evidence="11" type="ORF">CBF30_10495</name>
</gene>